<proteinExistence type="predicted"/>
<dbReference type="InterPro" id="IPR018378">
    <property type="entry name" value="C-type_lectin_CS"/>
</dbReference>
<feature type="disulfide bond" evidence="6">
    <location>
        <begin position="476"/>
        <end position="503"/>
    </location>
</feature>
<dbReference type="CDD" id="cd00033">
    <property type="entry name" value="CCP"/>
    <property type="match status" value="4"/>
</dbReference>
<sequence length="825" mass="91817">MRESKLKKVPRSLLEMQDWLVPILFVFLSCVRLSVQIKEYPDCPFPGAPAHSHIEFSNETLSPGTVATYACERGFELLGPSRRVCDKTGQWLPEGIPFCVLNVAAGKAPMQVSSETGGIPQKAIDGSTSSFFNTETCTLTRPERVPWWYVNLLEPYMVQLVRLDFGKACCGKNKPATIIVRVGNNRPDLGTNPICNRFTGYIEEGKPLFLPCNPPMPGAFVSVHLETPAGNHQLSICEAFVYTDQALPIERCPQFRDQPPGSTATYNGKCYIFYNRRPMNLRDALAFCRSRGGSLVDESNPALQGFISWELWRRHRGEPNAQYWMGAIRDQNDRTNWKWLTGEDVTVSFWNLPGGNDDCARYDGSKGWLWSDTNCNAPINFICQHQPKNCGRPEQPPNSTMLAENFNVGSSVEYSCDEGHLLVGPPSRVCLPTGFYNEFPPVCKRIQCGLPADIPNGGFTLINGTVSYLSEVMYFCDEGYKIAGRHHLTCDLDERWDGPPPRCQVVRCSDPPSIQNGEILLSSNTTVAGTVVEYACSSRRYKLIGPKQIVCLPNGHYDSKPPTCKEEIRSPAVTPTLVTKPPTFVTSTYSIKPIVTPAPPPPPREKPRPFTSRPVSRPPIITAPVDEPHIVVAGGTGHPHDNEIPDSVHARNDLTGANVPSNILEDDRIRDTYIGGAKLNLGAIIALGVFGGFVFLAAVVTTIVILIRRNRSAKHYRHRPSPDCHTVASYDSSSSESRGGLNRYYRQAWENLHQSTNSKMNSSGAPLRRGKDDMMRDGSELMVSDLATGYSPHHHNRDKKRHHHHHHHQSSADLRHAGHSSRNRY</sequence>
<dbReference type="PROSITE" id="PS50041">
    <property type="entry name" value="C_TYPE_LECTIN_2"/>
    <property type="match status" value="1"/>
</dbReference>
<dbReference type="InterPro" id="IPR016187">
    <property type="entry name" value="CTDL_fold"/>
</dbReference>
<dbReference type="AlphaFoldDB" id="A0A8D8T2Q8"/>
<dbReference type="PANTHER" id="PTHR45656:SF4">
    <property type="entry name" value="PROTEIN CBR-CLEC-78"/>
    <property type="match status" value="1"/>
</dbReference>
<feature type="domain" description="Sushi" evidence="10">
    <location>
        <begin position="388"/>
        <end position="445"/>
    </location>
</feature>
<evidence type="ECO:0000256" key="2">
    <source>
        <dbReference type="ARBA" id="ARBA00022729"/>
    </source>
</evidence>
<dbReference type="InterPro" id="IPR051277">
    <property type="entry name" value="SEZ6_CSMD_C4BPB_Regulators"/>
</dbReference>
<evidence type="ECO:0000313" key="11">
    <source>
        <dbReference type="EMBL" id="CAG6677786.1"/>
    </source>
</evidence>
<dbReference type="SMART" id="SM00034">
    <property type="entry name" value="CLECT"/>
    <property type="match status" value="1"/>
</dbReference>
<dbReference type="SMART" id="SM00032">
    <property type="entry name" value="CCP"/>
    <property type="match status" value="4"/>
</dbReference>
<evidence type="ECO:0000256" key="6">
    <source>
        <dbReference type="PROSITE-ProRule" id="PRU00302"/>
    </source>
</evidence>
<dbReference type="Gene3D" id="2.60.120.260">
    <property type="entry name" value="Galactose-binding domain-like"/>
    <property type="match status" value="1"/>
</dbReference>
<feature type="disulfide bond" evidence="6">
    <location>
        <begin position="508"/>
        <end position="551"/>
    </location>
</feature>
<dbReference type="InterPro" id="IPR035976">
    <property type="entry name" value="Sushi/SCR/CCP_sf"/>
</dbReference>
<dbReference type="SUPFAM" id="SSF49785">
    <property type="entry name" value="Galactose-binding domain-like"/>
    <property type="match status" value="1"/>
</dbReference>
<dbReference type="CDD" id="cd00037">
    <property type="entry name" value="CLECT"/>
    <property type="match status" value="1"/>
</dbReference>
<organism evidence="11">
    <name type="scientific">Cacopsylla melanoneura</name>
    <dbReference type="NCBI Taxonomy" id="428564"/>
    <lineage>
        <taxon>Eukaryota</taxon>
        <taxon>Metazoa</taxon>
        <taxon>Ecdysozoa</taxon>
        <taxon>Arthropoda</taxon>
        <taxon>Hexapoda</taxon>
        <taxon>Insecta</taxon>
        <taxon>Pterygota</taxon>
        <taxon>Neoptera</taxon>
        <taxon>Paraneoptera</taxon>
        <taxon>Hemiptera</taxon>
        <taxon>Sternorrhyncha</taxon>
        <taxon>Psylloidea</taxon>
        <taxon>Psyllidae</taxon>
        <taxon>Psyllinae</taxon>
        <taxon>Cacopsylla</taxon>
    </lineage>
</organism>
<accession>A0A8D8T2Q8</accession>
<protein>
    <submittedName>
        <fullName evidence="11">Sushi, von Willebrand factor type A, EGF and pentraxin domain-containing protein 1</fullName>
    </submittedName>
</protein>
<feature type="domain" description="C-type lectin" evidence="9">
    <location>
        <begin position="266"/>
        <end position="384"/>
    </location>
</feature>
<dbReference type="GO" id="GO:0046872">
    <property type="term" value="F:metal ion binding"/>
    <property type="evidence" value="ECO:0007669"/>
    <property type="project" value="UniProtKB-KW"/>
</dbReference>
<dbReference type="FunFam" id="3.10.100.10:FF:000089">
    <property type="entry name" value="Uncharacterized protein, isoform C"/>
    <property type="match status" value="1"/>
</dbReference>
<keyword evidence="6" id="KW-0768">Sushi</keyword>
<feature type="disulfide bond" evidence="6">
    <location>
        <begin position="416"/>
        <end position="443"/>
    </location>
</feature>
<keyword evidence="8" id="KW-0812">Transmembrane</keyword>
<name>A0A8D8T2Q8_9HEMI</name>
<dbReference type="InterPro" id="IPR008979">
    <property type="entry name" value="Galactose-bd-like_sf"/>
</dbReference>
<dbReference type="SUPFAM" id="SSF57535">
    <property type="entry name" value="Complement control module/SCR domain"/>
    <property type="match status" value="4"/>
</dbReference>
<feature type="transmembrane region" description="Helical" evidence="8">
    <location>
        <begin position="681"/>
        <end position="707"/>
    </location>
</feature>
<reference evidence="11" key="1">
    <citation type="submission" date="2021-05" db="EMBL/GenBank/DDBJ databases">
        <authorList>
            <person name="Alioto T."/>
            <person name="Alioto T."/>
            <person name="Gomez Garrido J."/>
        </authorList>
    </citation>
    <scope>NUCLEOTIDE SEQUENCE</scope>
</reference>
<dbReference type="FunFam" id="2.60.120.260:FF:000101">
    <property type="entry name" value="uncharacterized protein LOC108094628 isoform X2"/>
    <property type="match status" value="1"/>
</dbReference>
<dbReference type="PANTHER" id="PTHR45656">
    <property type="entry name" value="PROTEIN CBR-CLEC-78"/>
    <property type="match status" value="1"/>
</dbReference>
<keyword evidence="4" id="KW-0106">Calcium</keyword>
<comment type="caution">
    <text evidence="6">Lacks conserved residue(s) required for the propagation of feature annotation.</text>
</comment>
<dbReference type="InterPro" id="IPR001304">
    <property type="entry name" value="C-type_lectin-like"/>
</dbReference>
<feature type="region of interest" description="Disordered" evidence="7">
    <location>
        <begin position="788"/>
        <end position="825"/>
    </location>
</feature>
<evidence type="ECO:0000259" key="10">
    <source>
        <dbReference type="PROSITE" id="PS50923"/>
    </source>
</evidence>
<keyword evidence="2" id="KW-0732">Signal</keyword>
<evidence type="ECO:0000256" key="3">
    <source>
        <dbReference type="ARBA" id="ARBA00022737"/>
    </source>
</evidence>
<evidence type="ECO:0000256" key="1">
    <source>
        <dbReference type="ARBA" id="ARBA00022723"/>
    </source>
</evidence>
<keyword evidence="8" id="KW-1133">Transmembrane helix</keyword>
<dbReference type="SMART" id="SM00607">
    <property type="entry name" value="FTP"/>
    <property type="match status" value="1"/>
</dbReference>
<feature type="domain" description="Sushi" evidence="10">
    <location>
        <begin position="41"/>
        <end position="101"/>
    </location>
</feature>
<dbReference type="Pfam" id="PF22633">
    <property type="entry name" value="F5_F8_type_C_2"/>
    <property type="match status" value="1"/>
</dbReference>
<feature type="domain" description="Sushi" evidence="10">
    <location>
        <begin position="506"/>
        <end position="566"/>
    </location>
</feature>
<keyword evidence="8" id="KW-0472">Membrane</keyword>
<dbReference type="InterPro" id="IPR000436">
    <property type="entry name" value="Sushi_SCR_CCP_dom"/>
</dbReference>
<dbReference type="EMBL" id="HBUF01243588">
    <property type="protein sequence ID" value="CAG6677786.1"/>
    <property type="molecule type" value="Transcribed_RNA"/>
</dbReference>
<dbReference type="PROSITE" id="PS50923">
    <property type="entry name" value="SUSHI"/>
    <property type="match status" value="4"/>
</dbReference>
<keyword evidence="1" id="KW-0479">Metal-binding</keyword>
<feature type="region of interest" description="Disordered" evidence="7">
    <location>
        <begin position="592"/>
        <end position="618"/>
    </location>
</feature>
<dbReference type="Pfam" id="PF00059">
    <property type="entry name" value="Lectin_C"/>
    <property type="match status" value="1"/>
</dbReference>
<dbReference type="PROSITE" id="PS51257">
    <property type="entry name" value="PROKAR_LIPOPROTEIN"/>
    <property type="match status" value="1"/>
</dbReference>
<dbReference type="PROSITE" id="PS00615">
    <property type="entry name" value="C_TYPE_LECTIN_1"/>
    <property type="match status" value="1"/>
</dbReference>
<feature type="domain" description="Sushi" evidence="10">
    <location>
        <begin position="446"/>
        <end position="505"/>
    </location>
</feature>
<evidence type="ECO:0000256" key="4">
    <source>
        <dbReference type="ARBA" id="ARBA00022837"/>
    </source>
</evidence>
<dbReference type="Gene3D" id="2.10.70.10">
    <property type="entry name" value="Complement Module, domain 1"/>
    <property type="match status" value="4"/>
</dbReference>
<dbReference type="InterPro" id="IPR016186">
    <property type="entry name" value="C-type_lectin-like/link_sf"/>
</dbReference>
<keyword evidence="5 6" id="KW-1015">Disulfide bond</keyword>
<evidence type="ECO:0000256" key="5">
    <source>
        <dbReference type="ARBA" id="ARBA00023157"/>
    </source>
</evidence>
<dbReference type="Gene3D" id="3.10.100.10">
    <property type="entry name" value="Mannose-Binding Protein A, subunit A"/>
    <property type="match status" value="1"/>
</dbReference>
<evidence type="ECO:0000259" key="9">
    <source>
        <dbReference type="PROSITE" id="PS50041"/>
    </source>
</evidence>
<dbReference type="InterPro" id="IPR006585">
    <property type="entry name" value="FTP1"/>
</dbReference>
<dbReference type="SUPFAM" id="SSF56436">
    <property type="entry name" value="C-type lectin-like"/>
    <property type="match status" value="1"/>
</dbReference>
<feature type="region of interest" description="Disordered" evidence="7">
    <location>
        <begin position="716"/>
        <end position="739"/>
    </location>
</feature>
<feature type="compositionally biased region" description="Basic residues" evidence="7">
    <location>
        <begin position="792"/>
        <end position="809"/>
    </location>
</feature>
<keyword evidence="3" id="KW-0677">Repeat</keyword>
<evidence type="ECO:0000256" key="8">
    <source>
        <dbReference type="SAM" id="Phobius"/>
    </source>
</evidence>
<dbReference type="Pfam" id="PF00084">
    <property type="entry name" value="Sushi"/>
    <property type="match status" value="4"/>
</dbReference>
<evidence type="ECO:0000256" key="7">
    <source>
        <dbReference type="SAM" id="MobiDB-lite"/>
    </source>
</evidence>